<dbReference type="SUPFAM" id="SSF49785">
    <property type="entry name" value="Galactose-binding domain-like"/>
    <property type="match status" value="1"/>
</dbReference>
<dbReference type="SUPFAM" id="SSF47113">
    <property type="entry name" value="Histone-fold"/>
    <property type="match status" value="1"/>
</dbReference>
<dbReference type="InterPro" id="IPR000859">
    <property type="entry name" value="CUB_dom"/>
</dbReference>
<dbReference type="Proteomes" id="UP000050525">
    <property type="component" value="Unassembled WGS sequence"/>
</dbReference>
<dbReference type="Pfam" id="PF03847">
    <property type="entry name" value="TFIID_20kDa"/>
    <property type="match status" value="1"/>
</dbReference>
<dbReference type="PROSITE" id="PS50820">
    <property type="entry name" value="LCCL"/>
    <property type="match status" value="1"/>
</dbReference>
<dbReference type="FunFam" id="2.60.120.260:FF:000002">
    <property type="entry name" value="Coagulation factor VIII"/>
    <property type="match status" value="1"/>
</dbReference>
<dbReference type="GO" id="GO:0005669">
    <property type="term" value="C:transcription factor TFIID complex"/>
    <property type="evidence" value="ECO:0007669"/>
    <property type="project" value="InterPro"/>
</dbReference>
<dbReference type="PROSITE" id="PS50022">
    <property type="entry name" value="FA58C_3"/>
    <property type="match status" value="1"/>
</dbReference>
<keyword evidence="16" id="KW-0732">Signal</keyword>
<dbReference type="InterPro" id="IPR050633">
    <property type="entry name" value="Neuropilin_MCO_CoagFactor"/>
</dbReference>
<dbReference type="Gene3D" id="2.60.120.260">
    <property type="entry name" value="Galactose-binding domain-like"/>
    <property type="match status" value="1"/>
</dbReference>
<evidence type="ECO:0000256" key="13">
    <source>
        <dbReference type="PROSITE-ProRule" id="PRU00059"/>
    </source>
</evidence>
<feature type="compositionally biased region" description="Polar residues" evidence="14">
    <location>
        <begin position="711"/>
        <end position="722"/>
    </location>
</feature>
<evidence type="ECO:0000256" key="4">
    <source>
        <dbReference type="ARBA" id="ARBA00017484"/>
    </source>
</evidence>
<dbReference type="CDD" id="cd07981">
    <property type="entry name" value="HFD_TAF12"/>
    <property type="match status" value="1"/>
</dbReference>
<evidence type="ECO:0000256" key="5">
    <source>
        <dbReference type="ARBA" id="ARBA00022553"/>
    </source>
</evidence>
<dbReference type="Pfam" id="PF03815">
    <property type="entry name" value="LCCL"/>
    <property type="match status" value="1"/>
</dbReference>
<evidence type="ECO:0000313" key="20">
    <source>
        <dbReference type="EMBL" id="KYO48089.1"/>
    </source>
</evidence>
<dbReference type="PANTHER" id="PTHR46806">
    <property type="entry name" value="F5/8 TYPE C DOMAIN-CONTAINING PROTEIN"/>
    <property type="match status" value="1"/>
</dbReference>
<evidence type="ECO:0000256" key="14">
    <source>
        <dbReference type="SAM" id="MobiDB-lite"/>
    </source>
</evidence>
<feature type="disulfide bond" evidence="13">
    <location>
        <begin position="30"/>
        <end position="57"/>
    </location>
</feature>
<keyword evidence="9 15" id="KW-0472">Membrane</keyword>
<gene>
    <name evidence="20" type="ORF">Y1Q_0001905</name>
</gene>
<dbReference type="EMBL" id="AKHW03000257">
    <property type="protein sequence ID" value="KYO48089.1"/>
    <property type="molecule type" value="Genomic_DNA"/>
</dbReference>
<accession>A0A151PGE2</accession>
<dbReference type="PANTHER" id="PTHR46806:SF6">
    <property type="entry name" value="DISCOIDIN, CUB AND LCCL DOMAIN CONTAINING 1"/>
    <property type="match status" value="1"/>
</dbReference>
<dbReference type="GO" id="GO:0046982">
    <property type="term" value="F:protein heterodimerization activity"/>
    <property type="evidence" value="ECO:0007669"/>
    <property type="project" value="InterPro"/>
</dbReference>
<dbReference type="GO" id="GO:0000124">
    <property type="term" value="C:SAGA complex"/>
    <property type="evidence" value="ECO:0007669"/>
    <property type="project" value="UniProtKB-ARBA"/>
</dbReference>
<evidence type="ECO:0000256" key="2">
    <source>
        <dbReference type="ARBA" id="ARBA00004479"/>
    </source>
</evidence>
<dbReference type="CDD" id="cd00041">
    <property type="entry name" value="CUB"/>
    <property type="match status" value="1"/>
</dbReference>
<feature type="signal peptide" evidence="16">
    <location>
        <begin position="1"/>
        <end position="26"/>
    </location>
</feature>
<dbReference type="GO" id="GO:0038023">
    <property type="term" value="F:signaling receptor activity"/>
    <property type="evidence" value="ECO:0007669"/>
    <property type="project" value="TreeGrafter"/>
</dbReference>
<dbReference type="SUPFAM" id="SSF49854">
    <property type="entry name" value="Spermadhesin, CUB domain"/>
    <property type="match status" value="1"/>
</dbReference>
<dbReference type="InterPro" id="IPR035914">
    <property type="entry name" value="Sperma_CUB_dom_sf"/>
</dbReference>
<evidence type="ECO:0000256" key="7">
    <source>
        <dbReference type="ARBA" id="ARBA00022989"/>
    </source>
</evidence>
<feature type="region of interest" description="Disordered" evidence="14">
    <location>
        <begin position="700"/>
        <end position="740"/>
    </location>
</feature>
<organism evidence="20 21">
    <name type="scientific">Alligator mississippiensis</name>
    <name type="common">American alligator</name>
    <dbReference type="NCBI Taxonomy" id="8496"/>
    <lineage>
        <taxon>Eukaryota</taxon>
        <taxon>Metazoa</taxon>
        <taxon>Chordata</taxon>
        <taxon>Craniata</taxon>
        <taxon>Vertebrata</taxon>
        <taxon>Euteleostomi</taxon>
        <taxon>Archelosauria</taxon>
        <taxon>Archosauria</taxon>
        <taxon>Crocodylia</taxon>
        <taxon>Alligatoridae</taxon>
        <taxon>Alligatorinae</taxon>
        <taxon>Alligator</taxon>
    </lineage>
</organism>
<evidence type="ECO:0000259" key="17">
    <source>
        <dbReference type="PROSITE" id="PS01180"/>
    </source>
</evidence>
<comment type="caution">
    <text evidence="20">The sequence shown here is derived from an EMBL/GenBank/DDBJ whole genome shotgun (WGS) entry which is preliminary data.</text>
</comment>
<evidence type="ECO:0000256" key="16">
    <source>
        <dbReference type="SAM" id="SignalP"/>
    </source>
</evidence>
<dbReference type="SMART" id="SM00603">
    <property type="entry name" value="LCCL"/>
    <property type="match status" value="1"/>
</dbReference>
<keyword evidence="5" id="KW-0597">Phosphoprotein</keyword>
<dbReference type="FunFam" id="1.10.20.10:FF:000011">
    <property type="entry name" value="Transcription initiation factor TFIID subunit 12"/>
    <property type="match status" value="1"/>
</dbReference>
<dbReference type="InterPro" id="IPR009072">
    <property type="entry name" value="Histone-fold"/>
</dbReference>
<evidence type="ECO:0000313" key="21">
    <source>
        <dbReference type="Proteomes" id="UP000050525"/>
    </source>
</evidence>
<dbReference type="InterPro" id="IPR003228">
    <property type="entry name" value="TFIID_TAF12_dom"/>
</dbReference>
<evidence type="ECO:0000259" key="18">
    <source>
        <dbReference type="PROSITE" id="PS50022"/>
    </source>
</evidence>
<dbReference type="InterPro" id="IPR008979">
    <property type="entry name" value="Galactose-bd-like_sf"/>
</dbReference>
<comment type="caution">
    <text evidence="13">Lacks conserved residue(s) required for the propagation of feature annotation.</text>
</comment>
<dbReference type="InterPro" id="IPR000421">
    <property type="entry name" value="FA58C"/>
</dbReference>
<dbReference type="PROSITE" id="PS01180">
    <property type="entry name" value="CUB"/>
    <property type="match status" value="1"/>
</dbReference>
<name>A0A151PGE2_ALLMI</name>
<keyword evidence="12" id="KW-0539">Nucleus</keyword>
<dbReference type="AlphaFoldDB" id="A0A151PGE2"/>
<dbReference type="Pfam" id="PF00431">
    <property type="entry name" value="CUB"/>
    <property type="match status" value="1"/>
</dbReference>
<keyword evidence="21" id="KW-1185">Reference proteome</keyword>
<keyword evidence="8" id="KW-0805">Transcription regulation</keyword>
<feature type="domain" description="F5/8 type C" evidence="18">
    <location>
        <begin position="247"/>
        <end position="396"/>
    </location>
</feature>
<evidence type="ECO:0000256" key="15">
    <source>
        <dbReference type="SAM" id="Phobius"/>
    </source>
</evidence>
<feature type="domain" description="CUB" evidence="17">
    <location>
        <begin position="30"/>
        <end position="143"/>
    </location>
</feature>
<sequence length="846" mass="92389">MRSRLRAPLLLLQLFQLLGPLARGQAGDGCGHTVLTPHSGTLTSKNYPGTYPNHTACEWRIQAAEGSSLLLAFGDVDIESSEHCASSFLLLLSPSDGISYGPYCRNSRLMPKVLVTNSTSLTILFNSTTHRSGRGFLLSYATSQHPDLISCLDKGTHYSQQQISVYCPAGCKGIAGDIWGNTNQGYRDTSVLCKAAVHAGVILDELGGQVTLSRQKGITLYESAFANGLHSKRGSLSEKRLVFHKACDDALEAAGFNASSSWHEVTAMGQYRLWTAERAALSTSGYSWAADPSADTQWLEIDLGGRKNITGIITKGSTDTYDYYVKSYRVLSSRDGKNWKAYRSASGQEDKVFEGNANSHQEVSNTFIPPILARYVRIMPESWNQRIALKVALLGCQMARVRALRPYVHNAPKEVPVLTSVPVNYTPIPGVAMNPEKAGSLLLVMLLIGGFVLLSSSLLLLAFLCRKKRKTTADLNCGLMAGYPKSECSQVCSLGSLQPSSSELTSFPMAGTPGDLTRAPSPEYAEPDVVQVSPSSQTAPSTFKPALDEGYTLPLVMNHYDVPGKYHEYAEPLPPEPEYATPFMEQGAEAGGPAARKNACVIKVVPNTQGWVGTLILPAASSIPSQYDSPTQRPAEDFGFCLLRLPQSCRIDVARLKLIGLGPHNPKKKQDLDKLYDLKTKAQQIMNQFGPSTLINLSNFSSIKPEPASTPPQSSMANSTTVAKMPGTPSGGGRLSPESNQVLTKKKLQDLVREVDPNEQLDEDVEEMLLQIADDFIESVVTAACQLARHRKSNTLEVKDVQLHLERQWNMWIPGFGSEEIRPYKKACTTEAHKQRMALIRKTTKK</sequence>
<protein>
    <recommendedName>
        <fullName evidence="4">Transcription initiation factor TFIID subunit 12</fullName>
    </recommendedName>
</protein>
<dbReference type="Gene3D" id="1.10.20.10">
    <property type="entry name" value="Histone, subunit A"/>
    <property type="match status" value="1"/>
</dbReference>
<dbReference type="SMART" id="SM00042">
    <property type="entry name" value="CUB"/>
    <property type="match status" value="1"/>
</dbReference>
<evidence type="ECO:0000256" key="6">
    <source>
        <dbReference type="ARBA" id="ARBA00022692"/>
    </source>
</evidence>
<feature type="transmembrane region" description="Helical" evidence="15">
    <location>
        <begin position="441"/>
        <end position="464"/>
    </location>
</feature>
<feature type="domain" description="LCCL" evidence="19">
    <location>
        <begin position="145"/>
        <end position="241"/>
    </location>
</feature>
<dbReference type="GO" id="GO:0006352">
    <property type="term" value="P:DNA-templated transcription initiation"/>
    <property type="evidence" value="ECO:0007669"/>
    <property type="project" value="InterPro"/>
</dbReference>
<evidence type="ECO:0000256" key="9">
    <source>
        <dbReference type="ARBA" id="ARBA00023136"/>
    </source>
</evidence>
<proteinExistence type="inferred from homology"/>
<evidence type="ECO:0000256" key="11">
    <source>
        <dbReference type="ARBA" id="ARBA00023163"/>
    </source>
</evidence>
<dbReference type="SUPFAM" id="SSF69848">
    <property type="entry name" value="LCCL domain"/>
    <property type="match status" value="1"/>
</dbReference>
<comment type="subcellular location">
    <subcellularLocation>
        <location evidence="2">Membrane</location>
        <topology evidence="2">Single-pass type I membrane protein</topology>
    </subcellularLocation>
    <subcellularLocation>
        <location evidence="1">Nucleus</location>
    </subcellularLocation>
</comment>
<keyword evidence="11" id="KW-0804">Transcription</keyword>
<dbReference type="InterPro" id="IPR036609">
    <property type="entry name" value="LCCL_sf"/>
</dbReference>
<dbReference type="GO" id="GO:0005886">
    <property type="term" value="C:plasma membrane"/>
    <property type="evidence" value="ECO:0007669"/>
    <property type="project" value="TreeGrafter"/>
</dbReference>
<dbReference type="CDD" id="cd00057">
    <property type="entry name" value="FA58C"/>
    <property type="match status" value="1"/>
</dbReference>
<evidence type="ECO:0000256" key="3">
    <source>
        <dbReference type="ARBA" id="ARBA00007530"/>
    </source>
</evidence>
<dbReference type="Gene3D" id="2.170.130.20">
    <property type="entry name" value="LCCL-like domain"/>
    <property type="match status" value="1"/>
</dbReference>
<dbReference type="Pfam" id="PF00754">
    <property type="entry name" value="F5_F8_type_C"/>
    <property type="match status" value="1"/>
</dbReference>
<dbReference type="SMART" id="SM00231">
    <property type="entry name" value="FA58C"/>
    <property type="match status" value="1"/>
</dbReference>
<evidence type="ECO:0000256" key="12">
    <source>
        <dbReference type="ARBA" id="ARBA00023242"/>
    </source>
</evidence>
<dbReference type="eggNOG" id="ENOG502QQ36">
    <property type="taxonomic scope" value="Eukaryota"/>
</dbReference>
<evidence type="ECO:0000256" key="1">
    <source>
        <dbReference type="ARBA" id="ARBA00004123"/>
    </source>
</evidence>
<dbReference type="InterPro" id="IPR004043">
    <property type="entry name" value="LCCL"/>
</dbReference>
<reference evidence="20 21" key="1">
    <citation type="journal article" date="2012" name="Genome Biol.">
        <title>Sequencing three crocodilian genomes to illuminate the evolution of archosaurs and amniotes.</title>
        <authorList>
            <person name="St John J.A."/>
            <person name="Braun E.L."/>
            <person name="Isberg S.R."/>
            <person name="Miles L.G."/>
            <person name="Chong A.Y."/>
            <person name="Gongora J."/>
            <person name="Dalzell P."/>
            <person name="Moran C."/>
            <person name="Bed'hom B."/>
            <person name="Abzhanov A."/>
            <person name="Burgess S.C."/>
            <person name="Cooksey A.M."/>
            <person name="Castoe T.A."/>
            <person name="Crawford N.G."/>
            <person name="Densmore L.D."/>
            <person name="Drew J.C."/>
            <person name="Edwards S.V."/>
            <person name="Faircloth B.C."/>
            <person name="Fujita M.K."/>
            <person name="Greenwold M.J."/>
            <person name="Hoffmann F.G."/>
            <person name="Howard J.M."/>
            <person name="Iguchi T."/>
            <person name="Janes D.E."/>
            <person name="Khan S.Y."/>
            <person name="Kohno S."/>
            <person name="de Koning A.J."/>
            <person name="Lance S.L."/>
            <person name="McCarthy F.M."/>
            <person name="McCormack J.E."/>
            <person name="Merchant M.E."/>
            <person name="Peterson D.G."/>
            <person name="Pollock D.D."/>
            <person name="Pourmand N."/>
            <person name="Raney B.J."/>
            <person name="Roessler K.A."/>
            <person name="Sanford J.R."/>
            <person name="Sawyer R.H."/>
            <person name="Schmidt C.J."/>
            <person name="Triplett E.W."/>
            <person name="Tuberville T.D."/>
            <person name="Venegas-Anaya M."/>
            <person name="Howard J.T."/>
            <person name="Jarvis E.D."/>
            <person name="Guillette L.J.Jr."/>
            <person name="Glenn T.C."/>
            <person name="Green R.E."/>
            <person name="Ray D.A."/>
        </authorList>
    </citation>
    <scope>NUCLEOTIDE SEQUENCE [LARGE SCALE GENOMIC DNA]</scope>
    <source>
        <strain evidence="20">KSC_2009_1</strain>
    </source>
</reference>
<evidence type="ECO:0000256" key="10">
    <source>
        <dbReference type="ARBA" id="ARBA00023157"/>
    </source>
</evidence>
<feature type="chain" id="PRO_5007587011" description="Transcription initiation factor TFIID subunit 12" evidence="16">
    <location>
        <begin position="27"/>
        <end position="846"/>
    </location>
</feature>
<dbReference type="PROSITE" id="PS01285">
    <property type="entry name" value="FA58C_1"/>
    <property type="match status" value="1"/>
</dbReference>
<keyword evidence="10 13" id="KW-1015">Disulfide bond</keyword>
<evidence type="ECO:0000259" key="19">
    <source>
        <dbReference type="PROSITE" id="PS50820"/>
    </source>
</evidence>
<comment type="similarity">
    <text evidence="3">Belongs to the TAF12 family.</text>
</comment>
<dbReference type="Gene3D" id="2.60.120.290">
    <property type="entry name" value="Spermadhesin, CUB domain"/>
    <property type="match status" value="1"/>
</dbReference>
<evidence type="ECO:0000256" key="8">
    <source>
        <dbReference type="ARBA" id="ARBA00023015"/>
    </source>
</evidence>
<keyword evidence="6 15" id="KW-0812">Transmembrane</keyword>
<keyword evidence="7 15" id="KW-1133">Transmembrane helix</keyword>